<comment type="caution">
    <text evidence="1">The sequence shown here is derived from an EMBL/GenBank/DDBJ whole genome shotgun (WGS) entry which is preliminary data.</text>
</comment>
<gene>
    <name evidence="1" type="ORF">BpHYR1_047297</name>
</gene>
<sequence length="157" mass="18675">MMKLDFFKTNLKSTFRLNKSCLIKYICHSCFQEDLSIRPFACFTIFYKKALFTSVHQPLCYPILISAPFCREKFVRNHSTSNSTFHKYSLRNAKKFVELAARTKNGERAFGYFYTRLANQFVVVREFLKFPTLKRSIFININFFNFIYEMLMGPNTE</sequence>
<name>A0A3M7T0X1_BRAPC</name>
<keyword evidence="2" id="KW-1185">Reference proteome</keyword>
<accession>A0A3M7T0X1</accession>
<dbReference type="Proteomes" id="UP000276133">
    <property type="component" value="Unassembled WGS sequence"/>
</dbReference>
<dbReference type="AlphaFoldDB" id="A0A3M7T0X1"/>
<dbReference type="EMBL" id="REGN01000497">
    <property type="protein sequence ID" value="RNA41478.1"/>
    <property type="molecule type" value="Genomic_DNA"/>
</dbReference>
<protein>
    <submittedName>
        <fullName evidence="1">Uncharacterized protein</fullName>
    </submittedName>
</protein>
<evidence type="ECO:0000313" key="2">
    <source>
        <dbReference type="Proteomes" id="UP000276133"/>
    </source>
</evidence>
<evidence type="ECO:0000313" key="1">
    <source>
        <dbReference type="EMBL" id="RNA41478.1"/>
    </source>
</evidence>
<reference evidence="1 2" key="1">
    <citation type="journal article" date="2018" name="Sci. Rep.">
        <title>Genomic signatures of local adaptation to the degree of environmental predictability in rotifers.</title>
        <authorList>
            <person name="Franch-Gras L."/>
            <person name="Hahn C."/>
            <person name="Garcia-Roger E.M."/>
            <person name="Carmona M.J."/>
            <person name="Serra M."/>
            <person name="Gomez A."/>
        </authorList>
    </citation>
    <scope>NUCLEOTIDE SEQUENCE [LARGE SCALE GENOMIC DNA]</scope>
    <source>
        <strain evidence="1">HYR1</strain>
    </source>
</reference>
<proteinExistence type="predicted"/>
<organism evidence="1 2">
    <name type="scientific">Brachionus plicatilis</name>
    <name type="common">Marine rotifer</name>
    <name type="synonym">Brachionus muelleri</name>
    <dbReference type="NCBI Taxonomy" id="10195"/>
    <lineage>
        <taxon>Eukaryota</taxon>
        <taxon>Metazoa</taxon>
        <taxon>Spiralia</taxon>
        <taxon>Gnathifera</taxon>
        <taxon>Rotifera</taxon>
        <taxon>Eurotatoria</taxon>
        <taxon>Monogononta</taxon>
        <taxon>Pseudotrocha</taxon>
        <taxon>Ploima</taxon>
        <taxon>Brachionidae</taxon>
        <taxon>Brachionus</taxon>
    </lineage>
</organism>